<evidence type="ECO:0000256" key="1">
    <source>
        <dbReference type="ARBA" id="ARBA00023015"/>
    </source>
</evidence>
<dbReference type="PROSITE" id="PS51755">
    <property type="entry name" value="OMPR_PHOB"/>
    <property type="match status" value="1"/>
</dbReference>
<dbReference type="CDD" id="cd00383">
    <property type="entry name" value="trans_reg_C"/>
    <property type="match status" value="1"/>
</dbReference>
<dbReference type="SMART" id="SM00862">
    <property type="entry name" value="Trans_reg_C"/>
    <property type="match status" value="1"/>
</dbReference>
<evidence type="ECO:0000313" key="9">
    <source>
        <dbReference type="Proteomes" id="UP000263753"/>
    </source>
</evidence>
<dbReference type="SUPFAM" id="SSF52172">
    <property type="entry name" value="CheY-like"/>
    <property type="match status" value="1"/>
</dbReference>
<dbReference type="Gene3D" id="1.10.10.10">
    <property type="entry name" value="Winged helix-like DNA-binding domain superfamily/Winged helix DNA-binding domain"/>
    <property type="match status" value="1"/>
</dbReference>
<keyword evidence="3" id="KW-0804">Transcription</keyword>
<dbReference type="GO" id="GO:0000156">
    <property type="term" value="F:phosphorelay response regulator activity"/>
    <property type="evidence" value="ECO:0007669"/>
    <property type="project" value="TreeGrafter"/>
</dbReference>
<dbReference type="InterPro" id="IPR036388">
    <property type="entry name" value="WH-like_DNA-bd_sf"/>
</dbReference>
<feature type="domain" description="OmpR/PhoB-type" evidence="7">
    <location>
        <begin position="124"/>
        <end position="218"/>
    </location>
</feature>
<dbReference type="AlphaFoldDB" id="A0A3B7LV12"/>
<protein>
    <submittedName>
        <fullName evidence="8">Response regulator</fullName>
    </submittedName>
</protein>
<dbReference type="GO" id="GO:0006355">
    <property type="term" value="P:regulation of DNA-templated transcription"/>
    <property type="evidence" value="ECO:0007669"/>
    <property type="project" value="InterPro"/>
</dbReference>
<feature type="DNA-binding region" description="OmpR/PhoB-type" evidence="5">
    <location>
        <begin position="124"/>
        <end position="218"/>
    </location>
</feature>
<dbReference type="Gene3D" id="6.10.250.690">
    <property type="match status" value="1"/>
</dbReference>
<evidence type="ECO:0000259" key="7">
    <source>
        <dbReference type="PROSITE" id="PS51755"/>
    </source>
</evidence>
<dbReference type="RefSeq" id="WP_087514024.1">
    <property type="nucleotide sequence ID" value="NZ_CP032134.1"/>
</dbReference>
<dbReference type="CDD" id="cd17624">
    <property type="entry name" value="REC_OmpR_PmrA-like"/>
    <property type="match status" value="1"/>
</dbReference>
<gene>
    <name evidence="8" type="ORF">CDG60_09000</name>
</gene>
<dbReference type="InterPro" id="IPR039420">
    <property type="entry name" value="WalR-like"/>
</dbReference>
<proteinExistence type="predicted"/>
<dbReference type="GO" id="GO:0032993">
    <property type="term" value="C:protein-DNA complex"/>
    <property type="evidence" value="ECO:0007669"/>
    <property type="project" value="TreeGrafter"/>
</dbReference>
<dbReference type="Proteomes" id="UP000263753">
    <property type="component" value="Chromosome"/>
</dbReference>
<accession>A0A3B7LV12</accession>
<dbReference type="GO" id="GO:0005829">
    <property type="term" value="C:cytosol"/>
    <property type="evidence" value="ECO:0007669"/>
    <property type="project" value="TreeGrafter"/>
</dbReference>
<evidence type="ECO:0000256" key="3">
    <source>
        <dbReference type="ARBA" id="ARBA00023163"/>
    </source>
</evidence>
<dbReference type="Pfam" id="PF00072">
    <property type="entry name" value="Response_reg"/>
    <property type="match status" value="1"/>
</dbReference>
<dbReference type="InterPro" id="IPR001789">
    <property type="entry name" value="Sig_transdc_resp-reg_receiver"/>
</dbReference>
<dbReference type="KEGG" id="achi:CDG60_09000"/>
<evidence type="ECO:0000256" key="4">
    <source>
        <dbReference type="PROSITE-ProRule" id="PRU00169"/>
    </source>
</evidence>
<keyword evidence="4" id="KW-0597">Phosphoprotein</keyword>
<dbReference type="EMBL" id="CP032134">
    <property type="protein sequence ID" value="AXY56692.1"/>
    <property type="molecule type" value="Genomic_DNA"/>
</dbReference>
<sequence>MFVLLVEDDPFIAKSICNTLEHFKIAVEHVSTAKDADYYIQHTAVDLCLLDLGLPDQDGLVLLKKWREKQIHVPVLVLTARNQTEQCVEALNHGADDYLTKPFELEELIARIHALARRHRGYASNTIESGALKLDRASQQVFLNQIELNLPRREYVLLEVLMMHPNHVLKNEELIDKVYGFQENIESNALNVHVFHLRQKIGADFIQTVRGVGYLFKPADGA</sequence>
<dbReference type="Gene3D" id="3.40.50.2300">
    <property type="match status" value="1"/>
</dbReference>
<dbReference type="GO" id="GO:0000976">
    <property type="term" value="F:transcription cis-regulatory region binding"/>
    <property type="evidence" value="ECO:0007669"/>
    <property type="project" value="TreeGrafter"/>
</dbReference>
<dbReference type="InterPro" id="IPR011006">
    <property type="entry name" value="CheY-like_superfamily"/>
</dbReference>
<reference evidence="9" key="1">
    <citation type="submission" date="2018-09" db="EMBL/GenBank/DDBJ databases">
        <title>The complete genome of Acinetobacter sp. strain WCHAc010005.</title>
        <authorList>
            <person name="Hu Y."/>
            <person name="Long H."/>
            <person name="Feng Y."/>
            <person name="Zong Z."/>
        </authorList>
    </citation>
    <scope>NUCLEOTIDE SEQUENCE [LARGE SCALE GENOMIC DNA]</scope>
    <source>
        <strain evidence="9">WCHAc010005</strain>
    </source>
</reference>
<dbReference type="InterPro" id="IPR001867">
    <property type="entry name" value="OmpR/PhoB-type_DNA-bd"/>
</dbReference>
<keyword evidence="2 5" id="KW-0238">DNA-binding</keyword>
<dbReference type="SMART" id="SM00448">
    <property type="entry name" value="REC"/>
    <property type="match status" value="1"/>
</dbReference>
<dbReference type="PANTHER" id="PTHR48111">
    <property type="entry name" value="REGULATOR OF RPOS"/>
    <property type="match status" value="1"/>
</dbReference>
<evidence type="ECO:0000313" key="8">
    <source>
        <dbReference type="EMBL" id="AXY56692.1"/>
    </source>
</evidence>
<organism evidence="8 9">
    <name type="scientific">Acinetobacter chinensis</name>
    <dbReference type="NCBI Taxonomy" id="2004650"/>
    <lineage>
        <taxon>Bacteria</taxon>
        <taxon>Pseudomonadati</taxon>
        <taxon>Pseudomonadota</taxon>
        <taxon>Gammaproteobacteria</taxon>
        <taxon>Moraxellales</taxon>
        <taxon>Moraxellaceae</taxon>
        <taxon>Acinetobacter</taxon>
    </lineage>
</organism>
<dbReference type="PROSITE" id="PS50110">
    <property type="entry name" value="RESPONSE_REGULATORY"/>
    <property type="match status" value="1"/>
</dbReference>
<keyword evidence="1" id="KW-0805">Transcription regulation</keyword>
<feature type="domain" description="Response regulatory" evidence="6">
    <location>
        <begin position="2"/>
        <end position="116"/>
    </location>
</feature>
<dbReference type="PANTHER" id="PTHR48111:SF67">
    <property type="entry name" value="TRANSCRIPTIONAL REGULATORY PROTEIN TCTD"/>
    <property type="match status" value="1"/>
</dbReference>
<evidence type="ECO:0000256" key="2">
    <source>
        <dbReference type="ARBA" id="ARBA00023125"/>
    </source>
</evidence>
<dbReference type="Pfam" id="PF00486">
    <property type="entry name" value="Trans_reg_C"/>
    <property type="match status" value="1"/>
</dbReference>
<name>A0A3B7LV12_9GAMM</name>
<feature type="modified residue" description="4-aspartylphosphate" evidence="4">
    <location>
        <position position="51"/>
    </location>
</feature>
<evidence type="ECO:0000259" key="6">
    <source>
        <dbReference type="PROSITE" id="PS50110"/>
    </source>
</evidence>
<evidence type="ECO:0000256" key="5">
    <source>
        <dbReference type="PROSITE-ProRule" id="PRU01091"/>
    </source>
</evidence>